<dbReference type="InterPro" id="IPR044729">
    <property type="entry name" value="CBS_bac"/>
</dbReference>
<dbReference type="InterPro" id="IPR051257">
    <property type="entry name" value="Diverse_CBS-Domain"/>
</dbReference>
<dbReference type="Gene3D" id="3.10.580.10">
    <property type="entry name" value="CBS-domain"/>
    <property type="match status" value="1"/>
</dbReference>
<dbReference type="PANTHER" id="PTHR43080:SF2">
    <property type="entry name" value="CBS DOMAIN-CONTAINING PROTEIN"/>
    <property type="match status" value="1"/>
</dbReference>
<accession>A0A4S3M3J8</accession>
<dbReference type="AlphaFoldDB" id="A0A4S3M3J8"/>
<comment type="caution">
    <text evidence="4">The sequence shown here is derived from an EMBL/GenBank/DDBJ whole genome shotgun (WGS) entry which is preliminary data.</text>
</comment>
<dbReference type="Pfam" id="PF00571">
    <property type="entry name" value="CBS"/>
    <property type="match status" value="2"/>
</dbReference>
<proteinExistence type="predicted"/>
<dbReference type="EMBL" id="SSMC01000001">
    <property type="protein sequence ID" value="THD69686.1"/>
    <property type="molecule type" value="Genomic_DNA"/>
</dbReference>
<dbReference type="PANTHER" id="PTHR43080">
    <property type="entry name" value="CBS DOMAIN-CONTAINING PROTEIN CBSX3, MITOCHONDRIAL"/>
    <property type="match status" value="1"/>
</dbReference>
<dbReference type="InterPro" id="IPR046342">
    <property type="entry name" value="CBS_dom_sf"/>
</dbReference>
<feature type="domain" description="CBS" evidence="3">
    <location>
        <begin position="27"/>
        <end position="83"/>
    </location>
</feature>
<evidence type="ECO:0000259" key="3">
    <source>
        <dbReference type="PROSITE" id="PS51371"/>
    </source>
</evidence>
<organism evidence="4 5">
    <name type="scientific">Robertkochia marina</name>
    <dbReference type="NCBI Taxonomy" id="1227945"/>
    <lineage>
        <taxon>Bacteria</taxon>
        <taxon>Pseudomonadati</taxon>
        <taxon>Bacteroidota</taxon>
        <taxon>Flavobacteriia</taxon>
        <taxon>Flavobacteriales</taxon>
        <taxon>Flavobacteriaceae</taxon>
        <taxon>Robertkochia</taxon>
    </lineage>
</organism>
<sequence>MGIKSYQGPRAEFKNEYKAPILVEDYMTKSLITFHPNQSILEVMELLIRYRISGGPVVNDDGDLVGIISEADCMKEISESRYFNMPILDKRVSHFMSEEVETIGHDVSIFDAASKFNKSNRRRLPVMEHGKLVGQISRKDILAAALKLKAFSWRR</sequence>
<reference evidence="4 5" key="1">
    <citation type="submission" date="2019-04" db="EMBL/GenBank/DDBJ databases">
        <title>Draft genome sequence of Robertkochia marina CC-AMO-30D.</title>
        <authorList>
            <person name="Hameed A."/>
            <person name="Lin S.-Y."/>
            <person name="Shahina M."/>
            <person name="Lai W.-A."/>
            <person name="Young C.-C."/>
        </authorList>
    </citation>
    <scope>NUCLEOTIDE SEQUENCE [LARGE SCALE GENOMIC DNA]</scope>
    <source>
        <strain evidence="4 5">CC-AMO-30D</strain>
    </source>
</reference>
<dbReference type="SMART" id="SM00116">
    <property type="entry name" value="CBS"/>
    <property type="match status" value="2"/>
</dbReference>
<dbReference type="SUPFAM" id="SSF54631">
    <property type="entry name" value="CBS-domain pair"/>
    <property type="match status" value="1"/>
</dbReference>
<keyword evidence="1 2" id="KW-0129">CBS domain</keyword>
<dbReference type="InterPro" id="IPR000644">
    <property type="entry name" value="CBS_dom"/>
</dbReference>
<evidence type="ECO:0000313" key="4">
    <source>
        <dbReference type="EMBL" id="THD69686.1"/>
    </source>
</evidence>
<feature type="domain" description="CBS" evidence="3">
    <location>
        <begin position="96"/>
        <end position="151"/>
    </location>
</feature>
<protein>
    <submittedName>
        <fullName evidence="4">CBS domain-containing protein</fullName>
    </submittedName>
</protein>
<name>A0A4S3M3J8_9FLAO</name>
<evidence type="ECO:0000256" key="2">
    <source>
        <dbReference type="PROSITE-ProRule" id="PRU00703"/>
    </source>
</evidence>
<dbReference type="PROSITE" id="PS51371">
    <property type="entry name" value="CBS"/>
    <property type="match status" value="2"/>
</dbReference>
<dbReference type="Proteomes" id="UP000305939">
    <property type="component" value="Unassembled WGS sequence"/>
</dbReference>
<gene>
    <name evidence="4" type="ORF">E7Z59_05000</name>
</gene>
<keyword evidence="5" id="KW-1185">Reference proteome</keyword>
<evidence type="ECO:0000256" key="1">
    <source>
        <dbReference type="ARBA" id="ARBA00023122"/>
    </source>
</evidence>
<dbReference type="OrthoDB" id="9790355at2"/>
<dbReference type="RefSeq" id="WP_136335176.1">
    <property type="nucleotide sequence ID" value="NZ_QXMP01000002.1"/>
</dbReference>
<dbReference type="CDD" id="cd04629">
    <property type="entry name" value="CBS_pair_bac"/>
    <property type="match status" value="1"/>
</dbReference>
<evidence type="ECO:0000313" key="5">
    <source>
        <dbReference type="Proteomes" id="UP000305939"/>
    </source>
</evidence>